<dbReference type="Proteomes" id="UP000306791">
    <property type="component" value="Unassembled WGS sequence"/>
</dbReference>
<comment type="similarity">
    <text evidence="2 8">Belongs to the RecO family.</text>
</comment>
<dbReference type="SUPFAM" id="SSF57863">
    <property type="entry name" value="ArfGap/RecO-like zinc finger"/>
    <property type="match status" value="1"/>
</dbReference>
<dbReference type="HAMAP" id="MF_00201">
    <property type="entry name" value="RecO"/>
    <property type="match status" value="1"/>
</dbReference>
<gene>
    <name evidence="8 10" type="primary">recO</name>
    <name evidence="10" type="ORF">FDY93_08370</name>
</gene>
<evidence type="ECO:0000256" key="5">
    <source>
        <dbReference type="ARBA" id="ARBA00023172"/>
    </source>
</evidence>
<comment type="function">
    <text evidence="1 8">Involved in DNA repair and RecF pathway recombination.</text>
</comment>
<feature type="domain" description="DNA replication/recombination mediator RecO N-terminal" evidence="9">
    <location>
        <begin position="4"/>
        <end position="72"/>
    </location>
</feature>
<reference evidence="10 11" key="1">
    <citation type="submission" date="2019-05" db="EMBL/GenBank/DDBJ databases">
        <title>Microbulbifer harenosus sp. nov., an alginate-degrading bacterium isolated from coastal sand.</title>
        <authorList>
            <person name="Huang H."/>
            <person name="Mo K."/>
            <person name="Bao S."/>
        </authorList>
    </citation>
    <scope>NUCLEOTIDE SEQUENCE [LARGE SCALE GENOMIC DNA]</scope>
    <source>
        <strain evidence="10 11">HB161719</strain>
    </source>
</reference>
<dbReference type="InterPro" id="IPR003717">
    <property type="entry name" value="RecO"/>
</dbReference>
<sequence length="262" mass="29009">MPPQPAYILHSRPFRDTSLILELLTPDYGRIACIAKGARRDKQRRQRALQPFAPLLVTLLGRHDLKTLGPVESAGQPLWLKGRAVYAGLYANELLVRLLPEGESHPLVFSAYQRLLTQLARLTGEERGEQGAVLEWPLRCFELHLLQALGSCPELDFSPLDNGPIRAESIYRLTMEEGFAPVHLPAGAVPRGNDFSGAHLLILSAWLFAGDENGVEEGAGTLEHRAEVLVAAKRLCRLILDPLLGSRPLKSRELFRQVYGAS</sequence>
<proteinExistence type="inferred from homology"/>
<dbReference type="InterPro" id="IPR022572">
    <property type="entry name" value="DNA_rep/recomb_RecO_N"/>
</dbReference>
<dbReference type="EMBL" id="VANI01000009">
    <property type="protein sequence ID" value="TLM77826.1"/>
    <property type="molecule type" value="Genomic_DNA"/>
</dbReference>
<evidence type="ECO:0000256" key="3">
    <source>
        <dbReference type="ARBA" id="ARBA00021310"/>
    </source>
</evidence>
<dbReference type="Gene3D" id="2.40.50.140">
    <property type="entry name" value="Nucleic acid-binding proteins"/>
    <property type="match status" value="1"/>
</dbReference>
<protein>
    <recommendedName>
        <fullName evidence="3 8">DNA repair protein RecO</fullName>
    </recommendedName>
    <alternativeName>
        <fullName evidence="7 8">Recombination protein O</fullName>
    </alternativeName>
</protein>
<evidence type="ECO:0000256" key="7">
    <source>
        <dbReference type="ARBA" id="ARBA00033409"/>
    </source>
</evidence>
<dbReference type="InterPro" id="IPR037278">
    <property type="entry name" value="ARFGAP/RecO"/>
</dbReference>
<comment type="caution">
    <text evidence="10">The sequence shown here is derived from an EMBL/GenBank/DDBJ whole genome shotgun (WGS) entry which is preliminary data.</text>
</comment>
<evidence type="ECO:0000256" key="2">
    <source>
        <dbReference type="ARBA" id="ARBA00007452"/>
    </source>
</evidence>
<keyword evidence="5 8" id="KW-0233">DNA recombination</keyword>
<dbReference type="Pfam" id="PF02565">
    <property type="entry name" value="RecO_C"/>
    <property type="match status" value="1"/>
</dbReference>
<keyword evidence="11" id="KW-1185">Reference proteome</keyword>
<name>A0ABY2UIQ2_9GAMM</name>
<evidence type="ECO:0000256" key="8">
    <source>
        <dbReference type="HAMAP-Rule" id="MF_00201"/>
    </source>
</evidence>
<evidence type="ECO:0000313" key="11">
    <source>
        <dbReference type="Proteomes" id="UP000306791"/>
    </source>
</evidence>
<dbReference type="SUPFAM" id="SSF50249">
    <property type="entry name" value="Nucleic acid-binding proteins"/>
    <property type="match status" value="1"/>
</dbReference>
<evidence type="ECO:0000256" key="6">
    <source>
        <dbReference type="ARBA" id="ARBA00023204"/>
    </source>
</evidence>
<dbReference type="NCBIfam" id="TIGR00613">
    <property type="entry name" value="reco"/>
    <property type="match status" value="1"/>
</dbReference>
<dbReference type="PANTHER" id="PTHR33991:SF1">
    <property type="entry name" value="DNA REPAIR PROTEIN RECO"/>
    <property type="match status" value="1"/>
</dbReference>
<keyword evidence="6 8" id="KW-0234">DNA repair</keyword>
<organism evidence="10 11">
    <name type="scientific">Microbulbifer harenosus</name>
    <dbReference type="NCBI Taxonomy" id="2576840"/>
    <lineage>
        <taxon>Bacteria</taxon>
        <taxon>Pseudomonadati</taxon>
        <taxon>Pseudomonadota</taxon>
        <taxon>Gammaproteobacteria</taxon>
        <taxon>Cellvibrionales</taxon>
        <taxon>Microbulbiferaceae</taxon>
        <taxon>Microbulbifer</taxon>
    </lineage>
</organism>
<evidence type="ECO:0000259" key="9">
    <source>
        <dbReference type="Pfam" id="PF11967"/>
    </source>
</evidence>
<dbReference type="InterPro" id="IPR012340">
    <property type="entry name" value="NA-bd_OB-fold"/>
</dbReference>
<dbReference type="Gene3D" id="1.20.1440.120">
    <property type="entry name" value="Recombination protein O, C-terminal domain"/>
    <property type="match status" value="1"/>
</dbReference>
<dbReference type="Pfam" id="PF11967">
    <property type="entry name" value="RecO_N"/>
    <property type="match status" value="1"/>
</dbReference>
<dbReference type="InterPro" id="IPR042242">
    <property type="entry name" value="RecO_C"/>
</dbReference>
<accession>A0ABY2UIQ2</accession>
<keyword evidence="4 8" id="KW-0227">DNA damage</keyword>
<dbReference type="PANTHER" id="PTHR33991">
    <property type="entry name" value="DNA REPAIR PROTEIN RECO"/>
    <property type="match status" value="1"/>
</dbReference>
<evidence type="ECO:0000313" key="10">
    <source>
        <dbReference type="EMBL" id="TLM77826.1"/>
    </source>
</evidence>
<evidence type="ECO:0000256" key="1">
    <source>
        <dbReference type="ARBA" id="ARBA00003065"/>
    </source>
</evidence>
<evidence type="ECO:0000256" key="4">
    <source>
        <dbReference type="ARBA" id="ARBA00022763"/>
    </source>
</evidence>